<keyword evidence="7 9" id="KW-0234">DNA repair</keyword>
<dbReference type="Proteomes" id="UP000185628">
    <property type="component" value="Unassembled WGS sequence"/>
</dbReference>
<name>A0A1Q5Q4R4_9ACTO</name>
<dbReference type="InterPro" id="IPR003395">
    <property type="entry name" value="RecF/RecN/SMC_N"/>
</dbReference>
<comment type="function">
    <text evidence="1 9">May be involved in recombinational repair of damaged DNA.</text>
</comment>
<dbReference type="GO" id="GO:0005524">
    <property type="term" value="F:ATP binding"/>
    <property type="evidence" value="ECO:0007669"/>
    <property type="project" value="UniProtKB-KW"/>
</dbReference>
<dbReference type="Pfam" id="PF02463">
    <property type="entry name" value="SMC_N"/>
    <property type="match status" value="1"/>
</dbReference>
<keyword evidence="6" id="KW-0067">ATP-binding</keyword>
<evidence type="ECO:0000256" key="4">
    <source>
        <dbReference type="ARBA" id="ARBA00022741"/>
    </source>
</evidence>
<evidence type="ECO:0000313" key="11">
    <source>
        <dbReference type="EMBL" id="OKL54817.1"/>
    </source>
</evidence>
<keyword evidence="4" id="KW-0547">Nucleotide-binding</keyword>
<dbReference type="PANTHER" id="PTHR11059:SF0">
    <property type="entry name" value="DNA REPAIR PROTEIN RECN"/>
    <property type="match status" value="1"/>
</dbReference>
<evidence type="ECO:0000256" key="9">
    <source>
        <dbReference type="PIRNR" id="PIRNR003128"/>
    </source>
</evidence>
<dbReference type="GO" id="GO:0009432">
    <property type="term" value="P:SOS response"/>
    <property type="evidence" value="ECO:0007669"/>
    <property type="project" value="TreeGrafter"/>
</dbReference>
<accession>A0A1Q5Q4R4</accession>
<evidence type="ECO:0000256" key="2">
    <source>
        <dbReference type="ARBA" id="ARBA00009441"/>
    </source>
</evidence>
<dbReference type="PIRSF" id="PIRSF003128">
    <property type="entry name" value="RecN"/>
    <property type="match status" value="1"/>
</dbReference>
<dbReference type="GO" id="GO:0006281">
    <property type="term" value="P:DNA repair"/>
    <property type="evidence" value="ECO:0007669"/>
    <property type="project" value="UniProtKB-KW"/>
</dbReference>
<evidence type="ECO:0000256" key="3">
    <source>
        <dbReference type="ARBA" id="ARBA00021315"/>
    </source>
</evidence>
<evidence type="ECO:0000256" key="5">
    <source>
        <dbReference type="ARBA" id="ARBA00022763"/>
    </source>
</evidence>
<dbReference type="InterPro" id="IPR004604">
    <property type="entry name" value="DNA_recomb/repair_RecN"/>
</dbReference>
<keyword evidence="12" id="KW-1185">Reference proteome</keyword>
<comment type="caution">
    <text evidence="11">The sequence shown here is derived from an EMBL/GenBank/DDBJ whole genome shotgun (WGS) entry which is preliminary data.</text>
</comment>
<dbReference type="RefSeq" id="WP_073715769.1">
    <property type="nucleotide sequence ID" value="NZ_MQVR01000007.1"/>
</dbReference>
<dbReference type="GO" id="GO:0043590">
    <property type="term" value="C:bacterial nucleoid"/>
    <property type="evidence" value="ECO:0007669"/>
    <property type="project" value="TreeGrafter"/>
</dbReference>
<proteinExistence type="inferred from homology"/>
<evidence type="ECO:0000313" key="12">
    <source>
        <dbReference type="Proteomes" id="UP000185628"/>
    </source>
</evidence>
<dbReference type="AlphaFoldDB" id="A0A1Q5Q4R4"/>
<comment type="similarity">
    <text evidence="2 9">Belongs to the RecN family.</text>
</comment>
<protein>
    <recommendedName>
        <fullName evidence="3 9">DNA repair protein RecN</fullName>
    </recommendedName>
    <alternativeName>
        <fullName evidence="8 9">Recombination protein N</fullName>
    </alternativeName>
</protein>
<organism evidence="11 12">
    <name type="scientific">Bowdeniella nasicola</name>
    <dbReference type="NCBI Taxonomy" id="208480"/>
    <lineage>
        <taxon>Bacteria</taxon>
        <taxon>Bacillati</taxon>
        <taxon>Actinomycetota</taxon>
        <taxon>Actinomycetes</taxon>
        <taxon>Actinomycetales</taxon>
        <taxon>Actinomycetaceae</taxon>
        <taxon>Bowdeniella</taxon>
    </lineage>
</organism>
<dbReference type="GO" id="GO:0006310">
    <property type="term" value="P:DNA recombination"/>
    <property type="evidence" value="ECO:0007669"/>
    <property type="project" value="InterPro"/>
</dbReference>
<feature type="domain" description="RecF/RecN/SMC N-terminal" evidence="10">
    <location>
        <begin position="2"/>
        <end position="508"/>
    </location>
</feature>
<evidence type="ECO:0000256" key="7">
    <source>
        <dbReference type="ARBA" id="ARBA00023204"/>
    </source>
</evidence>
<reference evidence="12" key="1">
    <citation type="submission" date="2016-12" db="EMBL/GenBank/DDBJ databases">
        <authorList>
            <person name="Meng X."/>
        </authorList>
    </citation>
    <scope>NUCLEOTIDE SEQUENCE [LARGE SCALE GENOMIC DNA]</scope>
    <source>
        <strain evidence="12">DSM 19116</strain>
    </source>
</reference>
<dbReference type="NCBIfam" id="TIGR00634">
    <property type="entry name" value="recN"/>
    <property type="match status" value="1"/>
</dbReference>
<dbReference type="SUPFAM" id="SSF52540">
    <property type="entry name" value="P-loop containing nucleoside triphosphate hydrolases"/>
    <property type="match status" value="1"/>
</dbReference>
<dbReference type="Gene3D" id="3.40.50.300">
    <property type="entry name" value="P-loop containing nucleotide triphosphate hydrolases"/>
    <property type="match status" value="2"/>
</dbReference>
<dbReference type="PANTHER" id="PTHR11059">
    <property type="entry name" value="DNA REPAIR PROTEIN RECN"/>
    <property type="match status" value="1"/>
</dbReference>
<dbReference type="CDD" id="cd03241">
    <property type="entry name" value="ABC_RecN"/>
    <property type="match status" value="1"/>
</dbReference>
<sequence length="558" mass="57941">MIEKLTCTNIGVIARADLSLAEGLTVITGETGAGKTMLLTAIGLIAGERAESSRVRAGAERATVDAVLTDPADAAALQTIADGVDGELDDDALLISRTVPASGRARAMLAGRPVPAGVLAEVAERYLTIHGQSEQLKLRSEAQQRAILDGYGGDAIAAALATYREAYRAAKAARDHLAGLQESSTERAQRAAALNAGIAAIDEVEPEVGEDEALKARAERLTNIDELRRGVENAYGLLTAREDAATNVLAEAERALTQASQVDETLEPQLSQLSDAGTLLADVAAHLSSYLSDLDVAPGELDQIHARRAAITQLLRLYGPKISDALAWRESAKAELHAIDDSPAAMAEAEKAARETAAALAAAAKALTCARAAAGKELGEAITAELAGLAMPNARVRIWLEEIEPAPHGADRIAFELSAHAKAAFVPLAQGASGGELSRLMLALEVCIAASQPPRTFVFDEIDAGIGGETATRVGARLARLAAHHQVIVVTHVAQVAAFAAGHIVIRKDEDASGATTSASEVSGSERTAEVARMLGGTDSDVALSHANELIRAATVAR</sequence>
<evidence type="ECO:0000256" key="1">
    <source>
        <dbReference type="ARBA" id="ARBA00003618"/>
    </source>
</evidence>
<dbReference type="InterPro" id="IPR027417">
    <property type="entry name" value="P-loop_NTPase"/>
</dbReference>
<evidence type="ECO:0000256" key="6">
    <source>
        <dbReference type="ARBA" id="ARBA00022840"/>
    </source>
</evidence>
<dbReference type="OrthoDB" id="9806954at2"/>
<evidence type="ECO:0000256" key="8">
    <source>
        <dbReference type="ARBA" id="ARBA00033408"/>
    </source>
</evidence>
<gene>
    <name evidence="11" type="ORF">BSZ39_02240</name>
</gene>
<dbReference type="EMBL" id="MQVR01000007">
    <property type="protein sequence ID" value="OKL54817.1"/>
    <property type="molecule type" value="Genomic_DNA"/>
</dbReference>
<keyword evidence="5 9" id="KW-0227">DNA damage</keyword>
<evidence type="ECO:0000259" key="10">
    <source>
        <dbReference type="Pfam" id="PF02463"/>
    </source>
</evidence>